<keyword evidence="3 7" id="KW-0812">Transmembrane</keyword>
<evidence type="ECO:0000256" key="7">
    <source>
        <dbReference type="SAM" id="Phobius"/>
    </source>
</evidence>
<proteinExistence type="inferred from homology"/>
<feature type="transmembrane region" description="Helical" evidence="7">
    <location>
        <begin position="66"/>
        <end position="89"/>
    </location>
</feature>
<keyword evidence="5 7" id="KW-1133">Transmembrane helix</keyword>
<comment type="subcellular location">
    <subcellularLocation>
        <location evidence="1">Membrane</location>
        <topology evidence="1">Multi-pass membrane protein</topology>
    </subcellularLocation>
</comment>
<dbReference type="GO" id="GO:0004252">
    <property type="term" value="F:serine-type endopeptidase activity"/>
    <property type="evidence" value="ECO:0007669"/>
    <property type="project" value="InterPro"/>
</dbReference>
<evidence type="ECO:0000256" key="5">
    <source>
        <dbReference type="ARBA" id="ARBA00022989"/>
    </source>
</evidence>
<dbReference type="OrthoDB" id="9813074at2"/>
<evidence type="ECO:0000256" key="1">
    <source>
        <dbReference type="ARBA" id="ARBA00004141"/>
    </source>
</evidence>
<dbReference type="PANTHER" id="PTHR43731:SF14">
    <property type="entry name" value="PRESENILIN-ASSOCIATED RHOMBOID-LIKE PROTEIN, MITOCHONDRIAL"/>
    <property type="match status" value="1"/>
</dbReference>
<comment type="similarity">
    <text evidence="2">Belongs to the peptidase S54 family.</text>
</comment>
<keyword evidence="10" id="KW-1185">Reference proteome</keyword>
<gene>
    <name evidence="9" type="ORF">FPZ24_06985</name>
</gene>
<dbReference type="PANTHER" id="PTHR43731">
    <property type="entry name" value="RHOMBOID PROTEASE"/>
    <property type="match status" value="1"/>
</dbReference>
<accession>A0A5B8LLI1</accession>
<dbReference type="InterPro" id="IPR050925">
    <property type="entry name" value="Rhomboid_protease_S54"/>
</dbReference>
<organism evidence="9 10">
    <name type="scientific">Sphingomonas panacisoli</name>
    <dbReference type="NCBI Taxonomy" id="1813879"/>
    <lineage>
        <taxon>Bacteria</taxon>
        <taxon>Pseudomonadati</taxon>
        <taxon>Pseudomonadota</taxon>
        <taxon>Alphaproteobacteria</taxon>
        <taxon>Sphingomonadales</taxon>
        <taxon>Sphingomonadaceae</taxon>
        <taxon>Sphingomonas</taxon>
    </lineage>
</organism>
<feature type="domain" description="Peptidase S54 rhomboid" evidence="8">
    <location>
        <begin position="33"/>
        <end position="175"/>
    </location>
</feature>
<feature type="transmembrane region" description="Helical" evidence="7">
    <location>
        <begin position="42"/>
        <end position="59"/>
    </location>
</feature>
<dbReference type="AlphaFoldDB" id="A0A5B8LLI1"/>
<keyword evidence="4" id="KW-0378">Hydrolase</keyword>
<dbReference type="InterPro" id="IPR035952">
    <property type="entry name" value="Rhomboid-like_sf"/>
</dbReference>
<feature type="transmembrane region" description="Helical" evidence="7">
    <location>
        <begin position="127"/>
        <end position="148"/>
    </location>
</feature>
<evidence type="ECO:0000256" key="2">
    <source>
        <dbReference type="ARBA" id="ARBA00009045"/>
    </source>
</evidence>
<feature type="transmembrane region" description="Helical" evidence="7">
    <location>
        <begin position="160"/>
        <end position="180"/>
    </location>
</feature>
<dbReference type="Gene3D" id="1.20.1540.10">
    <property type="entry name" value="Rhomboid-like"/>
    <property type="match status" value="1"/>
</dbReference>
<reference evidence="9 10" key="1">
    <citation type="submission" date="2019-07" db="EMBL/GenBank/DDBJ databases">
        <title>Full genome sequence of Sphingomonas sp. 4R-6-7(HKS19).</title>
        <authorList>
            <person name="Im W.-T."/>
        </authorList>
    </citation>
    <scope>NUCLEOTIDE SEQUENCE [LARGE SCALE GENOMIC DNA]</scope>
    <source>
        <strain evidence="9 10">HKS19</strain>
    </source>
</reference>
<sequence>MGSSQAAALVGGFIPALVPNQAVAWAGPAIPAWLTPLTCTLLHGSVLHLLFNLGMLVYCGRETERALGSVGVLILYLVGAYAAAAGQWVQNPLSTVPTIGASGAIAAIIAAYALLYGRNRVRAVGPLSASFLHALWLGAAWTIINLLINLAMLSPQPVAVGAHIGGFLAGLILTRPILLWRYRKA</sequence>
<dbReference type="EMBL" id="CP042306">
    <property type="protein sequence ID" value="QDZ09088.1"/>
    <property type="molecule type" value="Genomic_DNA"/>
</dbReference>
<keyword evidence="6 7" id="KW-0472">Membrane</keyword>
<evidence type="ECO:0000256" key="3">
    <source>
        <dbReference type="ARBA" id="ARBA00022692"/>
    </source>
</evidence>
<name>A0A5B8LLI1_9SPHN</name>
<dbReference type="Proteomes" id="UP000315673">
    <property type="component" value="Chromosome"/>
</dbReference>
<evidence type="ECO:0000259" key="8">
    <source>
        <dbReference type="Pfam" id="PF01694"/>
    </source>
</evidence>
<evidence type="ECO:0000313" key="9">
    <source>
        <dbReference type="EMBL" id="QDZ09088.1"/>
    </source>
</evidence>
<dbReference type="GO" id="GO:0016020">
    <property type="term" value="C:membrane"/>
    <property type="evidence" value="ECO:0007669"/>
    <property type="project" value="UniProtKB-SubCell"/>
</dbReference>
<dbReference type="Pfam" id="PF01694">
    <property type="entry name" value="Rhomboid"/>
    <property type="match status" value="1"/>
</dbReference>
<dbReference type="InterPro" id="IPR022764">
    <property type="entry name" value="Peptidase_S54_rhomboid_dom"/>
</dbReference>
<dbReference type="SUPFAM" id="SSF144091">
    <property type="entry name" value="Rhomboid-like"/>
    <property type="match status" value="1"/>
</dbReference>
<protein>
    <submittedName>
        <fullName evidence="9">Rhomboid family intramembrane serine protease</fullName>
    </submittedName>
</protein>
<evidence type="ECO:0000256" key="6">
    <source>
        <dbReference type="ARBA" id="ARBA00023136"/>
    </source>
</evidence>
<keyword evidence="9" id="KW-0645">Protease</keyword>
<evidence type="ECO:0000313" key="10">
    <source>
        <dbReference type="Proteomes" id="UP000315673"/>
    </source>
</evidence>
<dbReference type="KEGG" id="spai:FPZ24_06985"/>
<evidence type="ECO:0000256" key="4">
    <source>
        <dbReference type="ARBA" id="ARBA00022801"/>
    </source>
</evidence>
<feature type="transmembrane region" description="Helical" evidence="7">
    <location>
        <begin position="95"/>
        <end position="115"/>
    </location>
</feature>
<dbReference type="GO" id="GO:0006508">
    <property type="term" value="P:proteolysis"/>
    <property type="evidence" value="ECO:0007669"/>
    <property type="project" value="UniProtKB-KW"/>
</dbReference>